<feature type="region of interest" description="Disordered" evidence="1">
    <location>
        <begin position="1"/>
        <end position="22"/>
    </location>
</feature>
<accession>A0A1L9V9I9</accession>
<protein>
    <submittedName>
        <fullName evidence="2">Uncharacterized protein</fullName>
    </submittedName>
</protein>
<evidence type="ECO:0000313" key="3">
    <source>
        <dbReference type="Proteomes" id="UP000184300"/>
    </source>
</evidence>
<dbReference type="Proteomes" id="UP000184300">
    <property type="component" value="Unassembled WGS sequence"/>
</dbReference>
<name>A0A1L9V9I9_ASPGL</name>
<dbReference type="RefSeq" id="XP_022397295.1">
    <property type="nucleotide sequence ID" value="XM_022547534.1"/>
</dbReference>
<dbReference type="EMBL" id="KV878910">
    <property type="protein sequence ID" value="OJJ80597.1"/>
    <property type="molecule type" value="Genomic_DNA"/>
</dbReference>
<organism evidence="2 3">
    <name type="scientific">Aspergillus glaucus CBS 516.65</name>
    <dbReference type="NCBI Taxonomy" id="1160497"/>
    <lineage>
        <taxon>Eukaryota</taxon>
        <taxon>Fungi</taxon>
        <taxon>Dikarya</taxon>
        <taxon>Ascomycota</taxon>
        <taxon>Pezizomycotina</taxon>
        <taxon>Eurotiomycetes</taxon>
        <taxon>Eurotiomycetidae</taxon>
        <taxon>Eurotiales</taxon>
        <taxon>Aspergillaceae</taxon>
        <taxon>Aspergillus</taxon>
        <taxon>Aspergillus subgen. Aspergillus</taxon>
    </lineage>
</organism>
<dbReference type="GeneID" id="34463795"/>
<dbReference type="VEuPathDB" id="FungiDB:ASPGLDRAFT_51450"/>
<proteinExistence type="predicted"/>
<evidence type="ECO:0000313" key="2">
    <source>
        <dbReference type="EMBL" id="OJJ80597.1"/>
    </source>
</evidence>
<dbReference type="AlphaFoldDB" id="A0A1L9V9I9"/>
<gene>
    <name evidence="2" type="ORF">ASPGLDRAFT_51450</name>
</gene>
<reference evidence="3" key="1">
    <citation type="journal article" date="2017" name="Genome Biol.">
        <title>Comparative genomics reveals high biological diversity and specific adaptations in the industrially and medically important fungal genus Aspergillus.</title>
        <authorList>
            <person name="de Vries R.P."/>
            <person name="Riley R."/>
            <person name="Wiebenga A."/>
            <person name="Aguilar-Osorio G."/>
            <person name="Amillis S."/>
            <person name="Uchima C.A."/>
            <person name="Anderluh G."/>
            <person name="Asadollahi M."/>
            <person name="Askin M."/>
            <person name="Barry K."/>
            <person name="Battaglia E."/>
            <person name="Bayram O."/>
            <person name="Benocci T."/>
            <person name="Braus-Stromeyer S.A."/>
            <person name="Caldana C."/>
            <person name="Canovas D."/>
            <person name="Cerqueira G.C."/>
            <person name="Chen F."/>
            <person name="Chen W."/>
            <person name="Choi C."/>
            <person name="Clum A."/>
            <person name="Dos Santos R.A."/>
            <person name="Damasio A.R."/>
            <person name="Diallinas G."/>
            <person name="Emri T."/>
            <person name="Fekete E."/>
            <person name="Flipphi M."/>
            <person name="Freyberg S."/>
            <person name="Gallo A."/>
            <person name="Gournas C."/>
            <person name="Habgood R."/>
            <person name="Hainaut M."/>
            <person name="Harispe M.L."/>
            <person name="Henrissat B."/>
            <person name="Hilden K.S."/>
            <person name="Hope R."/>
            <person name="Hossain A."/>
            <person name="Karabika E."/>
            <person name="Karaffa L."/>
            <person name="Karanyi Z."/>
            <person name="Krasevec N."/>
            <person name="Kuo A."/>
            <person name="Kusch H."/>
            <person name="LaButti K."/>
            <person name="Lagendijk E.L."/>
            <person name="Lapidus A."/>
            <person name="Levasseur A."/>
            <person name="Lindquist E."/>
            <person name="Lipzen A."/>
            <person name="Logrieco A.F."/>
            <person name="MacCabe A."/>
            <person name="Maekelae M.R."/>
            <person name="Malavazi I."/>
            <person name="Melin P."/>
            <person name="Meyer V."/>
            <person name="Mielnichuk N."/>
            <person name="Miskei M."/>
            <person name="Molnar A.P."/>
            <person name="Mule G."/>
            <person name="Ngan C.Y."/>
            <person name="Orejas M."/>
            <person name="Orosz E."/>
            <person name="Ouedraogo J.P."/>
            <person name="Overkamp K.M."/>
            <person name="Park H.-S."/>
            <person name="Perrone G."/>
            <person name="Piumi F."/>
            <person name="Punt P.J."/>
            <person name="Ram A.F."/>
            <person name="Ramon A."/>
            <person name="Rauscher S."/>
            <person name="Record E."/>
            <person name="Riano-Pachon D.M."/>
            <person name="Robert V."/>
            <person name="Roehrig J."/>
            <person name="Ruller R."/>
            <person name="Salamov A."/>
            <person name="Salih N.S."/>
            <person name="Samson R.A."/>
            <person name="Sandor E."/>
            <person name="Sanguinetti M."/>
            <person name="Schuetze T."/>
            <person name="Sepcic K."/>
            <person name="Shelest E."/>
            <person name="Sherlock G."/>
            <person name="Sophianopoulou V."/>
            <person name="Squina F.M."/>
            <person name="Sun H."/>
            <person name="Susca A."/>
            <person name="Todd R.B."/>
            <person name="Tsang A."/>
            <person name="Unkles S.E."/>
            <person name="van de Wiele N."/>
            <person name="van Rossen-Uffink D."/>
            <person name="Oliveira J.V."/>
            <person name="Vesth T.C."/>
            <person name="Visser J."/>
            <person name="Yu J.-H."/>
            <person name="Zhou M."/>
            <person name="Andersen M.R."/>
            <person name="Archer D.B."/>
            <person name="Baker S.E."/>
            <person name="Benoit I."/>
            <person name="Brakhage A.A."/>
            <person name="Braus G.H."/>
            <person name="Fischer R."/>
            <person name="Frisvad J.C."/>
            <person name="Goldman G.H."/>
            <person name="Houbraken J."/>
            <person name="Oakley B."/>
            <person name="Pocsi I."/>
            <person name="Scazzocchio C."/>
            <person name="Seiboth B."/>
            <person name="vanKuyk P.A."/>
            <person name="Wortman J."/>
            <person name="Dyer P.S."/>
            <person name="Grigoriev I.V."/>
        </authorList>
    </citation>
    <scope>NUCLEOTIDE SEQUENCE [LARGE SCALE GENOMIC DNA]</scope>
    <source>
        <strain evidence="3">CBS 516.65</strain>
    </source>
</reference>
<keyword evidence="3" id="KW-1185">Reference proteome</keyword>
<evidence type="ECO:0000256" key="1">
    <source>
        <dbReference type="SAM" id="MobiDB-lite"/>
    </source>
</evidence>
<sequence>MSPSPQNAAQIEMSCRPNAPPRLRVEISRGEAPHPSSLRAILPSKPSSDAPSLNFTHWASGSLSMRIAHDVDAGHTRLML</sequence>